<dbReference type="SUPFAM" id="SSF49785">
    <property type="entry name" value="Galactose-binding domain-like"/>
    <property type="match status" value="1"/>
</dbReference>
<keyword evidence="4" id="KW-0106">Calcium</keyword>
<evidence type="ECO:0000256" key="4">
    <source>
        <dbReference type="ARBA" id="ARBA00022837"/>
    </source>
</evidence>
<evidence type="ECO:0000313" key="8">
    <source>
        <dbReference type="Proteomes" id="UP000176050"/>
    </source>
</evidence>
<dbReference type="SUPFAM" id="SSF49265">
    <property type="entry name" value="Fibronectin type III"/>
    <property type="match status" value="1"/>
</dbReference>
<accession>A0A1D8P8N1</accession>
<dbReference type="STRING" id="1850246.LPB138_09740"/>
<feature type="compositionally biased region" description="Acidic residues" evidence="5">
    <location>
        <begin position="995"/>
        <end position="1004"/>
    </location>
</feature>
<dbReference type="GO" id="GO:0008237">
    <property type="term" value="F:metallopeptidase activity"/>
    <property type="evidence" value="ECO:0007669"/>
    <property type="project" value="InterPro"/>
</dbReference>
<protein>
    <recommendedName>
        <fullName evidence="6">P/Homo B domain-containing protein</fullName>
    </recommendedName>
</protein>
<dbReference type="Pfam" id="PF13583">
    <property type="entry name" value="Reprolysin_4"/>
    <property type="match status" value="1"/>
</dbReference>
<evidence type="ECO:0000313" key="7">
    <source>
        <dbReference type="EMBL" id="AOW20936.1"/>
    </source>
</evidence>
<dbReference type="Gene3D" id="2.60.40.10">
    <property type="entry name" value="Immunoglobulins"/>
    <property type="match status" value="2"/>
</dbReference>
<dbReference type="PANTHER" id="PTHR10199">
    <property type="entry name" value="THROMBOSPONDIN"/>
    <property type="match status" value="1"/>
</dbReference>
<feature type="compositionally biased region" description="Polar residues" evidence="5">
    <location>
        <begin position="452"/>
        <end position="461"/>
    </location>
</feature>
<dbReference type="KEGG" id="lul:LPB138_09740"/>
<dbReference type="EMBL" id="CP017478">
    <property type="protein sequence ID" value="AOW20936.1"/>
    <property type="molecule type" value="Genomic_DNA"/>
</dbReference>
<dbReference type="PANTHER" id="PTHR10199:SF100">
    <property type="entry name" value="THROMBOSPONDIN, ISOFORM A"/>
    <property type="match status" value="1"/>
</dbReference>
<dbReference type="SUPFAM" id="SSF55486">
    <property type="entry name" value="Metalloproteases ('zincins'), catalytic domain"/>
    <property type="match status" value="1"/>
</dbReference>
<evidence type="ECO:0000256" key="3">
    <source>
        <dbReference type="ARBA" id="ARBA00022801"/>
    </source>
</evidence>
<dbReference type="FunFam" id="4.10.1080.10:FF:000001">
    <property type="entry name" value="Thrombospondin 3"/>
    <property type="match status" value="2"/>
</dbReference>
<dbReference type="InterPro" id="IPR008979">
    <property type="entry name" value="Galactose-bd-like_sf"/>
</dbReference>
<dbReference type="Pfam" id="PF13585">
    <property type="entry name" value="CHU_C"/>
    <property type="match status" value="1"/>
</dbReference>
<dbReference type="InterPro" id="IPR036116">
    <property type="entry name" value="FN3_sf"/>
</dbReference>
<dbReference type="SUPFAM" id="SSF103647">
    <property type="entry name" value="TSP type-3 repeat"/>
    <property type="match status" value="2"/>
</dbReference>
<proteinExistence type="predicted"/>
<dbReference type="Proteomes" id="UP000176050">
    <property type="component" value="Chromosome"/>
</dbReference>
<dbReference type="Pfam" id="PF02412">
    <property type="entry name" value="TSP_3"/>
    <property type="match status" value="5"/>
</dbReference>
<reference evidence="7 8" key="1">
    <citation type="submission" date="2016-10" db="EMBL/GenBank/DDBJ databases">
        <title>Lutibacter sp. LPB0138, isolated from marine gastropod.</title>
        <authorList>
            <person name="Kim E."/>
            <person name="Yi H."/>
        </authorList>
    </citation>
    <scope>NUCLEOTIDE SEQUENCE [LARGE SCALE GENOMIC DNA]</scope>
    <source>
        <strain evidence="7 8">LPB0138</strain>
    </source>
</reference>
<dbReference type="GO" id="GO:0006508">
    <property type="term" value="P:proteolysis"/>
    <property type="evidence" value="ECO:0007669"/>
    <property type="project" value="UniProtKB-KW"/>
</dbReference>
<keyword evidence="1" id="KW-0645">Protease</keyword>
<evidence type="ECO:0000256" key="1">
    <source>
        <dbReference type="ARBA" id="ARBA00022670"/>
    </source>
</evidence>
<dbReference type="Gene3D" id="3.40.390.10">
    <property type="entry name" value="Collagenase (Catalytic Domain)"/>
    <property type="match status" value="1"/>
</dbReference>
<dbReference type="AlphaFoldDB" id="A0A1D8P8N1"/>
<feature type="domain" description="P/Homo B" evidence="6">
    <location>
        <begin position="823"/>
        <end position="972"/>
    </location>
</feature>
<dbReference type="PROSITE" id="PS51829">
    <property type="entry name" value="P_HOMO_B"/>
    <property type="match status" value="1"/>
</dbReference>
<keyword evidence="3" id="KW-0378">Hydrolase</keyword>
<feature type="compositionally biased region" description="Acidic residues" evidence="5">
    <location>
        <begin position="1105"/>
        <end position="1122"/>
    </location>
</feature>
<dbReference type="InterPro" id="IPR024079">
    <property type="entry name" value="MetalloPept_cat_dom_sf"/>
</dbReference>
<dbReference type="GO" id="GO:0007155">
    <property type="term" value="P:cell adhesion"/>
    <property type="evidence" value="ECO:0007669"/>
    <property type="project" value="InterPro"/>
</dbReference>
<dbReference type="NCBIfam" id="TIGR04131">
    <property type="entry name" value="Bac_Flav_CTERM"/>
    <property type="match status" value="1"/>
</dbReference>
<keyword evidence="8" id="KW-1185">Reference proteome</keyword>
<evidence type="ECO:0000256" key="5">
    <source>
        <dbReference type="SAM" id="MobiDB-lite"/>
    </source>
</evidence>
<name>A0A1D8P8N1_9FLAO</name>
<dbReference type="InterPro" id="IPR028974">
    <property type="entry name" value="TSP_type-3_rpt"/>
</dbReference>
<organism evidence="7 8">
    <name type="scientific">Urechidicola croceus</name>
    <dbReference type="NCBI Taxonomy" id="1850246"/>
    <lineage>
        <taxon>Bacteria</taxon>
        <taxon>Pseudomonadati</taxon>
        <taxon>Bacteroidota</taxon>
        <taxon>Flavobacteriia</taxon>
        <taxon>Flavobacteriales</taxon>
        <taxon>Flavobacteriaceae</taxon>
        <taxon>Urechidicola</taxon>
    </lineage>
</organism>
<keyword evidence="2" id="KW-0732">Signal</keyword>
<dbReference type="InterPro" id="IPR003367">
    <property type="entry name" value="Thrombospondin_3-like_rpt"/>
</dbReference>
<dbReference type="InterPro" id="IPR026341">
    <property type="entry name" value="T9SS_type_B"/>
</dbReference>
<feature type="region of interest" description="Disordered" evidence="5">
    <location>
        <begin position="1101"/>
        <end position="1144"/>
    </location>
</feature>
<dbReference type="InterPro" id="IPR017897">
    <property type="entry name" value="Thrombospondin_3_rpt"/>
</dbReference>
<dbReference type="PROSITE" id="PS51234">
    <property type="entry name" value="TSP3"/>
    <property type="match status" value="4"/>
</dbReference>
<dbReference type="GO" id="GO:0004252">
    <property type="term" value="F:serine-type endopeptidase activity"/>
    <property type="evidence" value="ECO:0007669"/>
    <property type="project" value="InterPro"/>
</dbReference>
<dbReference type="InterPro" id="IPR002884">
    <property type="entry name" value="P_dom"/>
</dbReference>
<dbReference type="Gene3D" id="4.10.1080.10">
    <property type="entry name" value="TSP type-3 repeat"/>
    <property type="match status" value="1"/>
</dbReference>
<dbReference type="Gene3D" id="2.60.120.260">
    <property type="entry name" value="Galactose-binding domain-like"/>
    <property type="match status" value="1"/>
</dbReference>
<dbReference type="Pfam" id="PF01483">
    <property type="entry name" value="P_proprotein"/>
    <property type="match status" value="1"/>
</dbReference>
<evidence type="ECO:0000259" key="6">
    <source>
        <dbReference type="PROSITE" id="PS51829"/>
    </source>
</evidence>
<dbReference type="InterPro" id="IPR013783">
    <property type="entry name" value="Ig-like_fold"/>
</dbReference>
<feature type="region of interest" description="Disordered" evidence="5">
    <location>
        <begin position="452"/>
        <end position="472"/>
    </location>
</feature>
<gene>
    <name evidence="7" type="ORF">LPB138_09740</name>
</gene>
<evidence type="ECO:0000256" key="2">
    <source>
        <dbReference type="ARBA" id="ARBA00022729"/>
    </source>
</evidence>
<feature type="region of interest" description="Disordered" evidence="5">
    <location>
        <begin position="982"/>
        <end position="1004"/>
    </location>
</feature>
<dbReference type="GO" id="GO:0005509">
    <property type="term" value="F:calcium ion binding"/>
    <property type="evidence" value="ECO:0007669"/>
    <property type="project" value="InterPro"/>
</dbReference>
<sequence length="1259" mass="134192">MTLFSQNERNFWKQLDSSEGLQQTLEKASSPRNHSALSLDLNGLTNALLNAPKRGEFVGNSNLIIQFPNAKGELKSYRVSEASIFAPELAAKYPEIKSYVGQGVEDPTAVIRFSVSPYNGLHTMVLSGKQKSEFIKPFDDNFESYIVYSRSDDEFRNSTFECLTEDFGADPKQRFSDNSTYRDADDQILRTYRLAVSTTGEYTAYHGGTVADALAAINTTMTRVNGIYEREFAVTMVLIGNTDTVIYEDASSDPYTGSFNSELQNTLTAEIEEANYDIGHLFHQESNSNGNAGCIGCVCVDGSKGSAFTSHVTPEGDDFDVDFVAHEMGHQFGGNHTWTFNGSEGTGVQMEPGSGSTIMGYAGITGASDVQPHSDDYFLFSNIEQITTYIASTTCQVETDLTNAVPTADAGSDYTIPAGTAFVLEGAGSDADAADVLTYCWEQADVGFSATTSVSSTNTGGPNFRSLPPTTETDRYMPELATVLGGSLSSQWETVSDVSRIMNFALTVRDNAAGGAQNAIDMMQVTVDDTAGPFIVTSQTASEVWDAGTSKTITWDVAGTDGGSINASTVDIFVTPDAGATMIEVATGVANNGSYNITVPIGAVTTEGKIIVKASDNIFYAVNSANITIQESEFIMNFTEPSVDVCSPNDAVYEFTYNTFLGFTDMVTFSATGNPTGTTVTFNPTTASVDGETVEVTVSGITDANVGESVINILGTSSVNKDTDITLNVYSATFETSSLVSPADGAVDLIGPYMLEWDVDVNATSYDVEVATDAAFSTIVESATVTTTSYEATMLDIETEYFWRITPSNDCGTGTASDAFSFTTANIVCDSFGSSDVPVSISTVPVIITSVLSITDGVEITDVDVQVDVTHTWDNDLIITITSPYGTSVTLTDTNGSNGDNYSNTIFDDEAETSITAGSPPYAGSFIPEQALSAFDGEPSFGEWTLTIEDVANGDGGSLNSWTVFTCGSPIEDLDGDGVLDSDDNCPSVANADQADNDGDGIGDVCDDDDDDDTVLDIDDNCPLTANTNQLDTDGDGLGDVCDDDDDDDTVLDINDNCPLTANTDQSDLDNDGEGDVCDNDIDGDNVPNLVDNCLLVSNSSQGDNDNDGLGDACDDDDDNDGVIDAQDNCPLTPNPDQSDVDRDGLGDVCEDCDGDGIVNYYDEDTCDIQVIEGFSPNNDGVNDLWVIENIDLYLNNTVKVFNRWGNLVFTAQGYKNTWDGVATEGGSGDKLPAGAYLYFVDANEPGIEPVQGWVYINY</sequence>